<sequence>MIFLYSAGLYVFPLYQFTVCTGCPPCDVRTNVRGVPSEPLTISPDSVLDITGRDGGIS</sequence>
<reference evidence="2" key="2">
    <citation type="submission" date="2020-11" db="EMBL/GenBank/DDBJ databases">
        <authorList>
            <person name="McCartney M.A."/>
            <person name="Auch B."/>
            <person name="Kono T."/>
            <person name="Mallez S."/>
            <person name="Becker A."/>
            <person name="Gohl D.M."/>
            <person name="Silverstein K.A.T."/>
            <person name="Koren S."/>
            <person name="Bechman K.B."/>
            <person name="Herman A."/>
            <person name="Abrahante J.E."/>
            <person name="Garbe J."/>
        </authorList>
    </citation>
    <scope>NUCLEOTIDE SEQUENCE</scope>
    <source>
        <strain evidence="2">Duluth1</strain>
        <tissue evidence="2">Whole animal</tissue>
    </source>
</reference>
<gene>
    <name evidence="2" type="ORF">DPMN_177540</name>
</gene>
<dbReference type="AlphaFoldDB" id="A0A9D4ECD2"/>
<protein>
    <submittedName>
        <fullName evidence="2">Uncharacterized protein</fullName>
    </submittedName>
</protein>
<evidence type="ECO:0000256" key="1">
    <source>
        <dbReference type="SAM" id="SignalP"/>
    </source>
</evidence>
<evidence type="ECO:0000313" key="2">
    <source>
        <dbReference type="EMBL" id="KAH3776126.1"/>
    </source>
</evidence>
<dbReference type="EMBL" id="JAIWYP010000009">
    <property type="protein sequence ID" value="KAH3776126.1"/>
    <property type="molecule type" value="Genomic_DNA"/>
</dbReference>
<accession>A0A9D4ECD2</accession>
<organism evidence="2 3">
    <name type="scientific">Dreissena polymorpha</name>
    <name type="common">Zebra mussel</name>
    <name type="synonym">Mytilus polymorpha</name>
    <dbReference type="NCBI Taxonomy" id="45954"/>
    <lineage>
        <taxon>Eukaryota</taxon>
        <taxon>Metazoa</taxon>
        <taxon>Spiralia</taxon>
        <taxon>Lophotrochozoa</taxon>
        <taxon>Mollusca</taxon>
        <taxon>Bivalvia</taxon>
        <taxon>Autobranchia</taxon>
        <taxon>Heteroconchia</taxon>
        <taxon>Euheterodonta</taxon>
        <taxon>Imparidentia</taxon>
        <taxon>Neoheterodontei</taxon>
        <taxon>Myida</taxon>
        <taxon>Dreissenoidea</taxon>
        <taxon>Dreissenidae</taxon>
        <taxon>Dreissena</taxon>
    </lineage>
</organism>
<evidence type="ECO:0000313" key="3">
    <source>
        <dbReference type="Proteomes" id="UP000828390"/>
    </source>
</evidence>
<proteinExistence type="predicted"/>
<keyword evidence="1" id="KW-0732">Signal</keyword>
<reference evidence="2" key="1">
    <citation type="journal article" date="2019" name="bioRxiv">
        <title>The Genome of the Zebra Mussel, Dreissena polymorpha: A Resource for Invasive Species Research.</title>
        <authorList>
            <person name="McCartney M.A."/>
            <person name="Auch B."/>
            <person name="Kono T."/>
            <person name="Mallez S."/>
            <person name="Zhang Y."/>
            <person name="Obille A."/>
            <person name="Becker A."/>
            <person name="Abrahante J.E."/>
            <person name="Garbe J."/>
            <person name="Badalamenti J.P."/>
            <person name="Herman A."/>
            <person name="Mangelson H."/>
            <person name="Liachko I."/>
            <person name="Sullivan S."/>
            <person name="Sone E.D."/>
            <person name="Koren S."/>
            <person name="Silverstein K.A.T."/>
            <person name="Beckman K.B."/>
            <person name="Gohl D.M."/>
        </authorList>
    </citation>
    <scope>NUCLEOTIDE SEQUENCE</scope>
    <source>
        <strain evidence="2">Duluth1</strain>
        <tissue evidence="2">Whole animal</tissue>
    </source>
</reference>
<name>A0A9D4ECD2_DREPO</name>
<feature type="signal peptide" evidence="1">
    <location>
        <begin position="1"/>
        <end position="22"/>
    </location>
</feature>
<dbReference type="Proteomes" id="UP000828390">
    <property type="component" value="Unassembled WGS sequence"/>
</dbReference>
<comment type="caution">
    <text evidence="2">The sequence shown here is derived from an EMBL/GenBank/DDBJ whole genome shotgun (WGS) entry which is preliminary data.</text>
</comment>
<feature type="chain" id="PRO_5039502506" evidence="1">
    <location>
        <begin position="23"/>
        <end position="58"/>
    </location>
</feature>
<keyword evidence="3" id="KW-1185">Reference proteome</keyword>